<protein>
    <recommendedName>
        <fullName evidence="2">Reverse transcriptase/retrotransposon-derived protein RNase H-like domain-containing protein</fullName>
    </recommendedName>
</protein>
<comment type="caution">
    <text evidence="3">The sequence shown here is derived from an EMBL/GenBank/DDBJ whole genome shotgun (WGS) entry which is preliminary data.</text>
</comment>
<proteinExistence type="predicted"/>
<dbReference type="Pfam" id="PF17919">
    <property type="entry name" value="RT_RNaseH_2"/>
    <property type="match status" value="1"/>
</dbReference>
<keyword evidence="1" id="KW-0511">Multifunctional enzyme</keyword>
<dbReference type="SUPFAM" id="SSF56672">
    <property type="entry name" value="DNA/RNA polymerases"/>
    <property type="match status" value="1"/>
</dbReference>
<dbReference type="OrthoDB" id="2280012at2759"/>
<accession>A0A8H7R3J6</accession>
<evidence type="ECO:0000313" key="3">
    <source>
        <dbReference type="EMBL" id="KAG2203217.1"/>
    </source>
</evidence>
<sequence>MTQHTHHVQETLRRLSSVNLTVNHEKCSFAQQSVALLGFNIQSGSISVDKKKISNVQEWPLPKDTTSLQRYLGYINYLQNHIPGVQELTSKLDKLHTVKNFSEHWTNVHTTAFNNIKIALQSAPILSQYDEPLPLYLATDASW</sequence>
<keyword evidence="4" id="KW-1185">Reference proteome</keyword>
<dbReference type="AlphaFoldDB" id="A0A8H7R3J6"/>
<dbReference type="InterPro" id="IPR043502">
    <property type="entry name" value="DNA/RNA_pol_sf"/>
</dbReference>
<gene>
    <name evidence="3" type="ORF">INT45_011180</name>
</gene>
<name>A0A8H7R3J6_9FUNG</name>
<evidence type="ECO:0000256" key="1">
    <source>
        <dbReference type="ARBA" id="ARBA00023268"/>
    </source>
</evidence>
<dbReference type="Gene3D" id="3.30.70.270">
    <property type="match status" value="2"/>
</dbReference>
<dbReference type="FunFam" id="3.30.70.270:FF:000020">
    <property type="entry name" value="Transposon Tf2-6 polyprotein-like Protein"/>
    <property type="match status" value="1"/>
</dbReference>
<dbReference type="EMBL" id="JAEPRB010001576">
    <property type="protein sequence ID" value="KAG2203217.1"/>
    <property type="molecule type" value="Genomic_DNA"/>
</dbReference>
<dbReference type="InterPro" id="IPR043128">
    <property type="entry name" value="Rev_trsase/Diguanyl_cyclase"/>
</dbReference>
<reference evidence="3 4" key="1">
    <citation type="submission" date="2020-12" db="EMBL/GenBank/DDBJ databases">
        <title>Metabolic potential, ecology and presence of endohyphal bacteria is reflected in genomic diversity of Mucoromycotina.</title>
        <authorList>
            <person name="Muszewska A."/>
            <person name="Okrasinska A."/>
            <person name="Steczkiewicz K."/>
            <person name="Drgas O."/>
            <person name="Orlowska M."/>
            <person name="Perlinska-Lenart U."/>
            <person name="Aleksandrzak-Piekarczyk T."/>
            <person name="Szatraj K."/>
            <person name="Zielenkiewicz U."/>
            <person name="Pilsyk S."/>
            <person name="Malc E."/>
            <person name="Mieczkowski P."/>
            <person name="Kruszewska J.S."/>
            <person name="Biernat P."/>
            <person name="Pawlowska J."/>
        </authorList>
    </citation>
    <scope>NUCLEOTIDE SEQUENCE [LARGE SCALE GENOMIC DNA]</scope>
    <source>
        <strain evidence="3 4">CBS 142.35</strain>
    </source>
</reference>
<dbReference type="GO" id="GO:0003824">
    <property type="term" value="F:catalytic activity"/>
    <property type="evidence" value="ECO:0007669"/>
    <property type="project" value="UniProtKB-KW"/>
</dbReference>
<dbReference type="PANTHER" id="PTHR37984:SF5">
    <property type="entry name" value="PROTEIN NYNRIN-LIKE"/>
    <property type="match status" value="1"/>
</dbReference>
<feature type="domain" description="Reverse transcriptase/retrotransposon-derived protein RNase H-like" evidence="2">
    <location>
        <begin position="105"/>
        <end position="142"/>
    </location>
</feature>
<dbReference type="InterPro" id="IPR041577">
    <property type="entry name" value="RT_RNaseH_2"/>
</dbReference>
<organism evidence="3 4">
    <name type="scientific">Circinella minor</name>
    <dbReference type="NCBI Taxonomy" id="1195481"/>
    <lineage>
        <taxon>Eukaryota</taxon>
        <taxon>Fungi</taxon>
        <taxon>Fungi incertae sedis</taxon>
        <taxon>Mucoromycota</taxon>
        <taxon>Mucoromycotina</taxon>
        <taxon>Mucoromycetes</taxon>
        <taxon>Mucorales</taxon>
        <taxon>Lichtheimiaceae</taxon>
        <taxon>Circinella</taxon>
    </lineage>
</organism>
<evidence type="ECO:0000313" key="4">
    <source>
        <dbReference type="Proteomes" id="UP000646827"/>
    </source>
</evidence>
<dbReference type="PANTHER" id="PTHR37984">
    <property type="entry name" value="PROTEIN CBG26694"/>
    <property type="match status" value="1"/>
</dbReference>
<dbReference type="InterPro" id="IPR050951">
    <property type="entry name" value="Retrovirus_Pol_polyprotein"/>
</dbReference>
<evidence type="ECO:0000259" key="2">
    <source>
        <dbReference type="Pfam" id="PF17919"/>
    </source>
</evidence>
<dbReference type="Proteomes" id="UP000646827">
    <property type="component" value="Unassembled WGS sequence"/>
</dbReference>